<dbReference type="EMBL" id="AXCN02000772">
    <property type="status" value="NOT_ANNOTATED_CDS"/>
    <property type="molecule type" value="Genomic_DNA"/>
</dbReference>
<evidence type="ECO:0000313" key="4">
    <source>
        <dbReference type="Proteomes" id="UP000075886"/>
    </source>
</evidence>
<feature type="region of interest" description="Disordered" evidence="1">
    <location>
        <begin position="121"/>
        <end position="171"/>
    </location>
</feature>
<dbReference type="PANTHER" id="PTHR11257">
    <property type="entry name" value="CHEMOSENSORY PROTEIN-RELATED"/>
    <property type="match status" value="1"/>
</dbReference>
<feature type="signal peptide" evidence="2">
    <location>
        <begin position="1"/>
        <end position="26"/>
    </location>
</feature>
<protein>
    <submittedName>
        <fullName evidence="3">Uncharacterized protein</fullName>
    </submittedName>
</protein>
<reference evidence="4" key="1">
    <citation type="submission" date="2014-01" db="EMBL/GenBank/DDBJ databases">
        <title>The Genome Sequence of Anopheles farauti FAR1 (V2).</title>
        <authorList>
            <consortium name="The Broad Institute Genomics Platform"/>
            <person name="Neafsey D.E."/>
            <person name="Besansky N."/>
            <person name="Howell P."/>
            <person name="Walton C."/>
            <person name="Young S.K."/>
            <person name="Zeng Q."/>
            <person name="Gargeya S."/>
            <person name="Fitzgerald M."/>
            <person name="Haas B."/>
            <person name="Abouelleil A."/>
            <person name="Allen A.W."/>
            <person name="Alvarado L."/>
            <person name="Arachchi H.M."/>
            <person name="Berlin A.M."/>
            <person name="Chapman S.B."/>
            <person name="Gainer-Dewar J."/>
            <person name="Goldberg J."/>
            <person name="Griggs A."/>
            <person name="Gujja S."/>
            <person name="Hansen M."/>
            <person name="Howarth C."/>
            <person name="Imamovic A."/>
            <person name="Ireland A."/>
            <person name="Larimer J."/>
            <person name="McCowan C."/>
            <person name="Murphy C."/>
            <person name="Pearson M."/>
            <person name="Poon T.W."/>
            <person name="Priest M."/>
            <person name="Roberts A."/>
            <person name="Saif S."/>
            <person name="Shea T."/>
            <person name="Sisk P."/>
            <person name="Sykes S."/>
            <person name="Wortman J."/>
            <person name="Nusbaum C."/>
            <person name="Birren B."/>
        </authorList>
    </citation>
    <scope>NUCLEOTIDE SEQUENCE [LARGE SCALE GENOMIC DNA]</scope>
    <source>
        <strain evidence="4">FAR1</strain>
    </source>
</reference>
<evidence type="ECO:0000256" key="1">
    <source>
        <dbReference type="SAM" id="MobiDB-lite"/>
    </source>
</evidence>
<feature type="compositionally biased region" description="Acidic residues" evidence="1">
    <location>
        <begin position="132"/>
        <end position="141"/>
    </location>
</feature>
<keyword evidence="4" id="KW-1185">Reference proteome</keyword>
<sequence>MNVCIVEMARFMVTFLLIAIMRGAASQADTYITKYDNINLEEIFTSQRLMDNYMNCLKEVGPCTPDGRELKDNLPDALMSDCAKCSEKQRIGSDKVIKFIIANRPDDFAILEHRYDPTGEYRRKYLQPDEAPSNDDGGDIETEAHATEHNSSASSEDHDHGEGQVTEASEN</sequence>
<dbReference type="EnsemblMetazoa" id="AFAF012680-RA">
    <property type="protein sequence ID" value="AFAF012680-PA"/>
    <property type="gene ID" value="AFAF012680"/>
</dbReference>
<dbReference type="SUPFAM" id="SSF100910">
    <property type="entry name" value="Chemosensory protein Csp2"/>
    <property type="match status" value="1"/>
</dbReference>
<dbReference type="Proteomes" id="UP000075886">
    <property type="component" value="Unassembled WGS sequence"/>
</dbReference>
<evidence type="ECO:0000313" key="3">
    <source>
        <dbReference type="EnsemblMetazoa" id="AFAF012680-PA"/>
    </source>
</evidence>
<proteinExistence type="predicted"/>
<name>A0A182QLL8_9DIPT</name>
<keyword evidence="2" id="KW-0732">Signal</keyword>
<reference evidence="3" key="2">
    <citation type="submission" date="2020-05" db="UniProtKB">
        <authorList>
            <consortium name="EnsemblMetazoa"/>
        </authorList>
    </citation>
    <scope>IDENTIFICATION</scope>
    <source>
        <strain evidence="3">FAR1</strain>
    </source>
</reference>
<dbReference type="PANTHER" id="PTHR11257:SF12">
    <property type="entry name" value="EJACULATORY BULB-SPECIFIC PROTEIN 3-RELATED"/>
    <property type="match status" value="1"/>
</dbReference>
<dbReference type="VEuPathDB" id="VectorBase:AFAF012680"/>
<evidence type="ECO:0000256" key="2">
    <source>
        <dbReference type="SAM" id="SignalP"/>
    </source>
</evidence>
<organism evidence="3 4">
    <name type="scientific">Anopheles farauti</name>
    <dbReference type="NCBI Taxonomy" id="69004"/>
    <lineage>
        <taxon>Eukaryota</taxon>
        <taxon>Metazoa</taxon>
        <taxon>Ecdysozoa</taxon>
        <taxon>Arthropoda</taxon>
        <taxon>Hexapoda</taxon>
        <taxon>Insecta</taxon>
        <taxon>Pterygota</taxon>
        <taxon>Neoptera</taxon>
        <taxon>Endopterygota</taxon>
        <taxon>Diptera</taxon>
        <taxon>Nematocera</taxon>
        <taxon>Culicoidea</taxon>
        <taxon>Culicidae</taxon>
        <taxon>Anophelinae</taxon>
        <taxon>Anopheles</taxon>
    </lineage>
</organism>
<accession>A0A182QLL8</accession>
<dbReference type="InterPro" id="IPR036682">
    <property type="entry name" value="OS_D_A10/PebIII_sf"/>
</dbReference>
<dbReference type="InterPro" id="IPR005055">
    <property type="entry name" value="A10/PebIII"/>
</dbReference>
<feature type="chain" id="PRO_5008133122" evidence="2">
    <location>
        <begin position="27"/>
        <end position="171"/>
    </location>
</feature>
<dbReference type="AlphaFoldDB" id="A0A182QLL8"/>
<dbReference type="Pfam" id="PF03392">
    <property type="entry name" value="OS-D"/>
    <property type="match status" value="1"/>
</dbReference>
<dbReference type="Gene3D" id="1.10.2080.10">
    <property type="entry name" value="Insect odorant-binding protein A10/Ejaculatory bulb-specific protein 3"/>
    <property type="match status" value="1"/>
</dbReference>